<dbReference type="Proteomes" id="UP001371224">
    <property type="component" value="Unassembled WGS sequence"/>
</dbReference>
<comment type="caution">
    <text evidence="6">The sequence shown here is derived from an EMBL/GenBank/DDBJ whole genome shotgun (WGS) entry which is preliminary data.</text>
</comment>
<dbReference type="PROSITE" id="PS51257">
    <property type="entry name" value="PROKAR_LIPOPROTEIN"/>
    <property type="match status" value="1"/>
</dbReference>
<keyword evidence="4" id="KW-0732">Signal</keyword>
<evidence type="ECO:0000259" key="5">
    <source>
        <dbReference type="Pfam" id="PF00496"/>
    </source>
</evidence>
<evidence type="ECO:0000256" key="2">
    <source>
        <dbReference type="ARBA" id="ARBA00005695"/>
    </source>
</evidence>
<dbReference type="InterPro" id="IPR039424">
    <property type="entry name" value="SBP_5"/>
</dbReference>
<sequence>MKLSSPHSRTARLAGAAAGIAAITLLASCSVANSDSDGDSAGGGDAATLRVVLPQEPPTLEACDANLTSTGVVVRSTVTEPLVERNPTTGDLEPLLATDWEQTGDTEWTFTVREGVTFQDGAAFDAAAAAYSIDRAVNGDLGCNVEGYIFGDDDLEVEATDATTLVVTTPSPDPILPLKLSFIEIVSPDTSNTEFVREPSGTGPYAISDWQAGTKLTLERNDEYWGDAPEFQTVEYQWRTEGTVRAAMITSGEADIALGLSPEDGIGDLGVSYPNNETIALRFSGETAPLDDIRIRQAINYAIDREGIVSSLYPDGDKVAAQLIPEGIVGYNADLEPWPYDLEKAKSLVAEAKADGVPVDTKIIMPVRTAQFPKVSELGEVLREQVAQAGLNVELRMVDTTQHLQYQLKPFVTNEGPISMLVQHGNQAGDAQFTVEQYMLTGAAQAEFGDPGLDALINEARNLTGDERQAAYEEVFAYERENVVALAPIAHQTVMLGLAEGVNYEPNSSTGDELRIKEVSIAG</sequence>
<dbReference type="InterPro" id="IPR000914">
    <property type="entry name" value="SBP_5_dom"/>
</dbReference>
<dbReference type="RefSeq" id="WP_337333367.1">
    <property type="nucleotide sequence ID" value="NZ_JBBDGM010000017.1"/>
</dbReference>
<dbReference type="PIRSF" id="PIRSF002741">
    <property type="entry name" value="MppA"/>
    <property type="match status" value="1"/>
</dbReference>
<keyword evidence="3" id="KW-0813">Transport</keyword>
<gene>
    <name evidence="6" type="ORF">WDU99_15510</name>
</gene>
<evidence type="ECO:0000256" key="3">
    <source>
        <dbReference type="ARBA" id="ARBA00022448"/>
    </source>
</evidence>
<comment type="subcellular location">
    <subcellularLocation>
        <location evidence="1">Cell envelope</location>
    </subcellularLocation>
</comment>
<evidence type="ECO:0000313" key="6">
    <source>
        <dbReference type="EMBL" id="MEJ1089722.1"/>
    </source>
</evidence>
<comment type="similarity">
    <text evidence="2">Belongs to the bacterial solute-binding protein 5 family.</text>
</comment>
<reference evidence="6 7" key="1">
    <citation type="submission" date="2024-02" db="EMBL/GenBank/DDBJ databases">
        <authorList>
            <person name="Saticioglu I.B."/>
        </authorList>
    </citation>
    <scope>NUCLEOTIDE SEQUENCE [LARGE SCALE GENOMIC DNA]</scope>
    <source>
        <strain evidence="6 7">Mu-80</strain>
    </source>
</reference>
<evidence type="ECO:0000313" key="7">
    <source>
        <dbReference type="Proteomes" id="UP001371224"/>
    </source>
</evidence>
<dbReference type="PANTHER" id="PTHR30290">
    <property type="entry name" value="PERIPLASMIC BINDING COMPONENT OF ABC TRANSPORTER"/>
    <property type="match status" value="1"/>
</dbReference>
<dbReference type="InterPro" id="IPR030678">
    <property type="entry name" value="Peptide/Ni-bd"/>
</dbReference>
<accession>A0ABU8LEG5</accession>
<protein>
    <submittedName>
        <fullName evidence="6">ABC transporter substrate-binding protein</fullName>
    </submittedName>
</protein>
<dbReference type="EMBL" id="JBBDGM010000017">
    <property type="protein sequence ID" value="MEJ1089722.1"/>
    <property type="molecule type" value="Genomic_DNA"/>
</dbReference>
<keyword evidence="7" id="KW-1185">Reference proteome</keyword>
<dbReference type="PANTHER" id="PTHR30290:SF10">
    <property type="entry name" value="PERIPLASMIC OLIGOPEPTIDE-BINDING PROTEIN-RELATED"/>
    <property type="match status" value="1"/>
</dbReference>
<proteinExistence type="inferred from homology"/>
<dbReference type="SUPFAM" id="SSF53850">
    <property type="entry name" value="Periplasmic binding protein-like II"/>
    <property type="match status" value="1"/>
</dbReference>
<name>A0ABU8LEG5_9MICO</name>
<organism evidence="6 7">
    <name type="scientific">Microbacterium bandirmense</name>
    <dbReference type="NCBI Taxonomy" id="3122050"/>
    <lineage>
        <taxon>Bacteria</taxon>
        <taxon>Bacillati</taxon>
        <taxon>Actinomycetota</taxon>
        <taxon>Actinomycetes</taxon>
        <taxon>Micrococcales</taxon>
        <taxon>Microbacteriaceae</taxon>
        <taxon>Microbacterium</taxon>
    </lineage>
</organism>
<dbReference type="Pfam" id="PF00496">
    <property type="entry name" value="SBP_bac_5"/>
    <property type="match status" value="1"/>
</dbReference>
<evidence type="ECO:0000256" key="4">
    <source>
        <dbReference type="ARBA" id="ARBA00022729"/>
    </source>
</evidence>
<feature type="domain" description="Solute-binding protein family 5" evidence="5">
    <location>
        <begin position="92"/>
        <end position="407"/>
    </location>
</feature>
<evidence type="ECO:0000256" key="1">
    <source>
        <dbReference type="ARBA" id="ARBA00004196"/>
    </source>
</evidence>
<dbReference type="Gene3D" id="3.40.190.10">
    <property type="entry name" value="Periplasmic binding protein-like II"/>
    <property type="match status" value="1"/>
</dbReference>
<dbReference type="Gene3D" id="3.10.105.10">
    <property type="entry name" value="Dipeptide-binding Protein, Domain 3"/>
    <property type="match status" value="1"/>
</dbReference>